<name>A0A1G8H248_9RHOO</name>
<dbReference type="EMBL" id="FNCY01000011">
    <property type="protein sequence ID" value="SDI00686.1"/>
    <property type="molecule type" value="Genomic_DNA"/>
</dbReference>
<gene>
    <name evidence="2" type="ORF">SAMN05660652_02715</name>
</gene>
<dbReference type="AlphaFoldDB" id="A0A1G8H248"/>
<organism evidence="2 3">
    <name type="scientific">Propionivibrio dicarboxylicus</name>
    <dbReference type="NCBI Taxonomy" id="83767"/>
    <lineage>
        <taxon>Bacteria</taxon>
        <taxon>Pseudomonadati</taxon>
        <taxon>Pseudomonadota</taxon>
        <taxon>Betaproteobacteria</taxon>
        <taxon>Rhodocyclales</taxon>
        <taxon>Rhodocyclaceae</taxon>
        <taxon>Propionivibrio</taxon>
    </lineage>
</organism>
<evidence type="ECO:0000313" key="2">
    <source>
        <dbReference type="EMBL" id="SDI00686.1"/>
    </source>
</evidence>
<dbReference type="PROSITE" id="PS51257">
    <property type="entry name" value="PROKAR_LIPOPROTEIN"/>
    <property type="match status" value="1"/>
</dbReference>
<keyword evidence="3" id="KW-1185">Reference proteome</keyword>
<dbReference type="Proteomes" id="UP000198607">
    <property type="component" value="Unassembled WGS sequence"/>
</dbReference>
<proteinExistence type="predicted"/>
<evidence type="ECO:0000313" key="3">
    <source>
        <dbReference type="Proteomes" id="UP000198607"/>
    </source>
</evidence>
<dbReference type="Pfam" id="PF20091">
    <property type="entry name" value="Abhydrolase_10"/>
    <property type="match status" value="1"/>
</dbReference>
<dbReference type="STRING" id="83767.SAMN05660652_02715"/>
<evidence type="ECO:0000259" key="1">
    <source>
        <dbReference type="Pfam" id="PF20091"/>
    </source>
</evidence>
<dbReference type="InterPro" id="IPR045394">
    <property type="entry name" value="Abhydrolase_dom"/>
</dbReference>
<protein>
    <recommendedName>
        <fullName evidence="1">Alpha/beta hydrolase domain-containing protein</fullName>
    </recommendedName>
</protein>
<sequence>MDRNHPRAYFPTRIVAVTLLLVSLSACSGLGQKNSATAGAAPSIIEKLEITSRKPAFSGQVFGDIGPYEFVAGVATVRVDPKHSANQAVVDLDKAVDPDGFVRFKTDLVVLRPVVAEKSSRVLIVDIPNRGNKLLLARLADGSNQFETSSQAGNGWPMRQGHTFAWIGWQGDVPLGTGGQSVGMQPPVAKNGLMPITGTSVEEFIFDKEETKSLGVLTYPAASTDTTKAELTVRATISSPPRTLAPSAWRYVDTGRIEITRPDGFDAGAIYQLTYEARDPKVMGLGMVALRDVTAFLKGNGQDADASKPSNPIADIDPNLTVLVGISQSGRFLRDFIWYGFNEALDGKKIFDAAMPIIAGSRKSYVNVRFAQPGRYSRQHEDHFYYGDQFPFTYATTTDPISGKTDGIFSRCEKNATCPKLMHLDSSLEFWQARASLLVVDGQGRSVPVPENVRLYLMAGTQHGPATKPEYGICQQLSNPATQTPMVRAVMARLIDWTRNGKMPPASRFPSLEKGLAEPTQASIGFPNLNSIGLSFPGVFNSLYVVNHKAAPAEIDFGKPYKLLLPRTDSDGHDIDGVRLPEIEVPLATHTGWGLRKSGFAEGQLCGISGTYSAFAKDAAERAGKNDPRPSVAERYKTRGAYLEQYSQAGRRLLDDGFLLDEDLARLIDHARQDPRIAHLPQ</sequence>
<feature type="domain" description="Alpha/beta hydrolase" evidence="1">
    <location>
        <begin position="232"/>
        <end position="668"/>
    </location>
</feature>
<accession>A0A1G8H248</accession>
<reference evidence="2 3" key="1">
    <citation type="submission" date="2016-10" db="EMBL/GenBank/DDBJ databases">
        <authorList>
            <person name="de Groot N.N."/>
        </authorList>
    </citation>
    <scope>NUCLEOTIDE SEQUENCE [LARGE SCALE GENOMIC DNA]</scope>
    <source>
        <strain evidence="2 3">DSM 5885</strain>
    </source>
</reference>